<protein>
    <recommendedName>
        <fullName evidence="6">Thioredoxin</fullName>
    </recommendedName>
</protein>
<comment type="similarity">
    <text evidence="6">Belongs to the thioredoxin family.</text>
</comment>
<feature type="domain" description="Thioredoxin" evidence="9">
    <location>
        <begin position="1"/>
        <end position="107"/>
    </location>
</feature>
<feature type="site" description="Contributes to redox potential value" evidence="7">
    <location>
        <position position="35"/>
    </location>
</feature>
<keyword evidence="1" id="KW-0813">Transport</keyword>
<accession>H2YAX3</accession>
<evidence type="ECO:0000256" key="7">
    <source>
        <dbReference type="PIRSR" id="PIRSR000077-1"/>
    </source>
</evidence>
<dbReference type="NCBIfam" id="TIGR01068">
    <property type="entry name" value="thioredoxin"/>
    <property type="match status" value="1"/>
</dbReference>
<dbReference type="PIRSF" id="PIRSF000077">
    <property type="entry name" value="Thioredoxin"/>
    <property type="match status" value="1"/>
</dbReference>
<dbReference type="PROSITE" id="PS00194">
    <property type="entry name" value="THIOREDOXIN_1"/>
    <property type="match status" value="1"/>
</dbReference>
<evidence type="ECO:0000259" key="9">
    <source>
        <dbReference type="PROSITE" id="PS51352"/>
    </source>
</evidence>
<evidence type="ECO:0000313" key="10">
    <source>
        <dbReference type="Ensembl" id="ENSCSAVP00000002471.1"/>
    </source>
</evidence>
<dbReference type="InParanoid" id="H2YAX3"/>
<dbReference type="PRINTS" id="PR00421">
    <property type="entry name" value="THIOREDOXIN"/>
</dbReference>
<dbReference type="Proteomes" id="UP000007875">
    <property type="component" value="Unassembled WGS sequence"/>
</dbReference>
<evidence type="ECO:0000256" key="5">
    <source>
        <dbReference type="ARBA" id="ARBA00023284"/>
    </source>
</evidence>
<keyword evidence="2" id="KW-0702">S-nitrosylation</keyword>
<dbReference type="GeneTree" id="ENSGT00940000163988"/>
<dbReference type="PANTHER" id="PTHR46115">
    <property type="entry name" value="THIOREDOXIN-LIKE PROTEIN 1"/>
    <property type="match status" value="1"/>
</dbReference>
<dbReference type="HOGENOM" id="CLU_090389_14_4_1"/>
<dbReference type="InterPro" id="IPR036249">
    <property type="entry name" value="Thioredoxin-like_sf"/>
</dbReference>
<evidence type="ECO:0000256" key="6">
    <source>
        <dbReference type="PIRNR" id="PIRNR000077"/>
    </source>
</evidence>
<reference evidence="11" key="1">
    <citation type="submission" date="2003-08" db="EMBL/GenBank/DDBJ databases">
        <authorList>
            <person name="Birren B."/>
            <person name="Nusbaum C."/>
            <person name="Abebe A."/>
            <person name="Abouelleil A."/>
            <person name="Adekoya E."/>
            <person name="Ait-zahra M."/>
            <person name="Allen N."/>
            <person name="Allen T."/>
            <person name="An P."/>
            <person name="Anderson M."/>
            <person name="Anderson S."/>
            <person name="Arachchi H."/>
            <person name="Armbruster J."/>
            <person name="Bachantsang P."/>
            <person name="Baldwin J."/>
            <person name="Barry A."/>
            <person name="Bayul T."/>
            <person name="Blitshsteyn B."/>
            <person name="Bloom T."/>
            <person name="Blye J."/>
            <person name="Boguslavskiy L."/>
            <person name="Borowsky M."/>
            <person name="Boukhgalter B."/>
            <person name="Brunache A."/>
            <person name="Butler J."/>
            <person name="Calixte N."/>
            <person name="Calvo S."/>
            <person name="Camarata J."/>
            <person name="Campo K."/>
            <person name="Chang J."/>
            <person name="Cheshatsang Y."/>
            <person name="Citroen M."/>
            <person name="Collymore A."/>
            <person name="Considine T."/>
            <person name="Cook A."/>
            <person name="Cooke P."/>
            <person name="Corum B."/>
            <person name="Cuomo C."/>
            <person name="David R."/>
            <person name="Dawoe T."/>
            <person name="Degray S."/>
            <person name="Dodge S."/>
            <person name="Dooley K."/>
            <person name="Dorje P."/>
            <person name="Dorjee K."/>
            <person name="Dorris L."/>
            <person name="Duffey N."/>
            <person name="Dupes A."/>
            <person name="Elkins T."/>
            <person name="Engels R."/>
            <person name="Erickson J."/>
            <person name="Farina A."/>
            <person name="Faro S."/>
            <person name="Ferreira P."/>
            <person name="Fischer H."/>
            <person name="Fitzgerald M."/>
            <person name="Foley K."/>
            <person name="Gage D."/>
            <person name="Galagan J."/>
            <person name="Gearin G."/>
            <person name="Gnerre S."/>
            <person name="Gnirke A."/>
            <person name="Goyette A."/>
            <person name="Graham J."/>
            <person name="Grandbois E."/>
            <person name="Gyaltsen K."/>
            <person name="Hafez N."/>
            <person name="Hagopian D."/>
            <person name="Hagos B."/>
            <person name="Hall J."/>
            <person name="Hatcher B."/>
            <person name="Heller A."/>
            <person name="Higgins H."/>
            <person name="Honan T."/>
            <person name="Horn A."/>
            <person name="Houde N."/>
            <person name="Hughes L."/>
            <person name="Hulme W."/>
            <person name="Husby E."/>
            <person name="Iliev I."/>
            <person name="Jaffe D."/>
            <person name="Jones C."/>
            <person name="Kamal M."/>
            <person name="Kamat A."/>
            <person name="Kamvysselis M."/>
            <person name="Karlsson E."/>
            <person name="Kells C."/>
            <person name="Kieu A."/>
            <person name="Kisner P."/>
            <person name="Kodira C."/>
            <person name="Kulbokas E."/>
            <person name="Labutti K."/>
            <person name="Lama D."/>
            <person name="Landers T."/>
            <person name="Leger J."/>
            <person name="Levine S."/>
            <person name="Lewis D."/>
            <person name="Lewis T."/>
            <person name="Lindblad-toh K."/>
            <person name="Liu X."/>
            <person name="Lokyitsang T."/>
            <person name="Lokyitsang Y."/>
            <person name="Lucien O."/>
            <person name="Lui A."/>
            <person name="Ma L.J."/>
            <person name="Mabbitt R."/>
            <person name="Macdonald J."/>
            <person name="Maclean C."/>
            <person name="Major J."/>
            <person name="Manning J."/>
            <person name="Marabella R."/>
            <person name="Maru K."/>
            <person name="Matthews C."/>
            <person name="Mauceli E."/>
            <person name="Mccarthy M."/>
            <person name="Mcdonough S."/>
            <person name="Mcghee T."/>
            <person name="Meldrim J."/>
            <person name="Meneus L."/>
            <person name="Mesirov J."/>
            <person name="Mihalev A."/>
            <person name="Mihova T."/>
            <person name="Mikkelsen T."/>
            <person name="Mlenga V."/>
            <person name="Moru K."/>
            <person name="Mozes J."/>
            <person name="Mulrain L."/>
            <person name="Munson G."/>
            <person name="Naylor J."/>
            <person name="Newes C."/>
            <person name="Nguyen C."/>
            <person name="Nguyen N."/>
            <person name="Nguyen T."/>
            <person name="Nicol R."/>
            <person name="Nielsen C."/>
            <person name="Nizzari M."/>
            <person name="Norbu C."/>
            <person name="Norbu N."/>
            <person name="O'donnell P."/>
            <person name="Okoawo O."/>
            <person name="O'leary S."/>
            <person name="Omotosho B."/>
            <person name="O'neill K."/>
            <person name="Osman S."/>
            <person name="Parker S."/>
            <person name="Perrin D."/>
            <person name="Phunkhang P."/>
            <person name="Piqani B."/>
            <person name="Purcell S."/>
            <person name="Rachupka T."/>
            <person name="Ramasamy U."/>
            <person name="Rameau R."/>
            <person name="Ray V."/>
            <person name="Raymond C."/>
            <person name="Retta R."/>
            <person name="Richardson S."/>
            <person name="Rise C."/>
            <person name="Rodriguez J."/>
            <person name="Rogers J."/>
            <person name="Rogov P."/>
            <person name="Rutman M."/>
            <person name="Schupbach R."/>
            <person name="Seaman C."/>
            <person name="Settipalli S."/>
            <person name="Sharpe T."/>
            <person name="Sheridan J."/>
            <person name="Sherpa N."/>
            <person name="Shi J."/>
            <person name="Smirnov S."/>
            <person name="Smith C."/>
            <person name="Sougnez C."/>
            <person name="Spencer B."/>
            <person name="Stalker J."/>
            <person name="Stange-thomann N."/>
            <person name="Stavropoulos S."/>
            <person name="Stetson K."/>
            <person name="Stone C."/>
            <person name="Stone S."/>
            <person name="Stubbs M."/>
            <person name="Talamas J."/>
            <person name="Tchuinga P."/>
            <person name="Tenzing P."/>
            <person name="Tesfaye S."/>
            <person name="Theodore J."/>
            <person name="Thoulutsang Y."/>
            <person name="Topham K."/>
            <person name="Towey S."/>
            <person name="Tsamla T."/>
            <person name="Tsomo N."/>
            <person name="Vallee D."/>
            <person name="Vassiliev H."/>
            <person name="Venkataraman V."/>
            <person name="Vinson J."/>
            <person name="Vo A."/>
            <person name="Wade C."/>
            <person name="Wang S."/>
            <person name="Wangchuk T."/>
            <person name="Wangdi T."/>
            <person name="Whittaker C."/>
            <person name="Wilkinson J."/>
            <person name="Wu Y."/>
            <person name="Wyman D."/>
            <person name="Yadav S."/>
            <person name="Yang S."/>
            <person name="Yang X."/>
            <person name="Yeager S."/>
            <person name="Yee E."/>
            <person name="Young G."/>
            <person name="Zainoun J."/>
            <person name="Zembeck L."/>
            <person name="Zimmer A."/>
            <person name="Zody M."/>
            <person name="Lander E."/>
        </authorList>
    </citation>
    <scope>NUCLEOTIDE SEQUENCE [LARGE SCALE GENOMIC DNA]</scope>
</reference>
<reference evidence="10" key="2">
    <citation type="submission" date="2025-08" db="UniProtKB">
        <authorList>
            <consortium name="Ensembl"/>
        </authorList>
    </citation>
    <scope>IDENTIFICATION</scope>
</reference>
<dbReference type="InterPro" id="IPR005746">
    <property type="entry name" value="Thioredoxin"/>
</dbReference>
<evidence type="ECO:0000256" key="4">
    <source>
        <dbReference type="ARBA" id="ARBA00023157"/>
    </source>
</evidence>
<evidence type="ECO:0000256" key="8">
    <source>
        <dbReference type="PIRSR" id="PIRSR000077-4"/>
    </source>
</evidence>
<dbReference type="Pfam" id="PF00085">
    <property type="entry name" value="Thioredoxin"/>
    <property type="match status" value="1"/>
</dbReference>
<feature type="site" description="Deprotonates C-terminal active site Cys" evidence="7">
    <location>
        <position position="27"/>
    </location>
</feature>
<evidence type="ECO:0000256" key="1">
    <source>
        <dbReference type="ARBA" id="ARBA00022448"/>
    </source>
</evidence>
<feature type="site" description="Contributes to redox potential value" evidence="7">
    <location>
        <position position="34"/>
    </location>
</feature>
<feature type="disulfide bond" description="Redox-active" evidence="8">
    <location>
        <begin position="33"/>
        <end position="36"/>
    </location>
</feature>
<dbReference type="PROSITE" id="PS51352">
    <property type="entry name" value="THIOREDOXIN_2"/>
    <property type="match status" value="1"/>
</dbReference>
<dbReference type="CDD" id="cd02947">
    <property type="entry name" value="TRX_family"/>
    <property type="match status" value="1"/>
</dbReference>
<name>H2YAX3_CIOSA</name>
<reference evidence="10" key="3">
    <citation type="submission" date="2025-09" db="UniProtKB">
        <authorList>
            <consortium name="Ensembl"/>
        </authorList>
    </citation>
    <scope>IDENTIFICATION</scope>
</reference>
<dbReference type="STRING" id="51511.ENSCSAVP00000002471"/>
<evidence type="ECO:0000313" key="11">
    <source>
        <dbReference type="Proteomes" id="UP000007875"/>
    </source>
</evidence>
<evidence type="ECO:0000256" key="3">
    <source>
        <dbReference type="ARBA" id="ARBA00022982"/>
    </source>
</evidence>
<keyword evidence="3" id="KW-0249">Electron transport</keyword>
<feature type="active site" description="Nucleophile" evidence="7">
    <location>
        <position position="36"/>
    </location>
</feature>
<dbReference type="OMA" id="KQLWRQS"/>
<sequence>MVIKDIDSLDDFNKCLSEACDKLVLVDFHAEWCGPCKMIAPEIKKLHDENPDKLVVIKVDVDEASDISEKYEIQAMPTFIFFKNGKEVEQFKGANKEKLRELTVKHL</sequence>
<dbReference type="AlphaFoldDB" id="H2YAX3"/>
<dbReference type="eggNOG" id="KOG0907">
    <property type="taxonomic scope" value="Eukaryota"/>
</dbReference>
<keyword evidence="5 8" id="KW-0676">Redox-active center</keyword>
<proteinExistence type="inferred from homology"/>
<dbReference type="InterPro" id="IPR017937">
    <property type="entry name" value="Thioredoxin_CS"/>
</dbReference>
<organism evidence="10 11">
    <name type="scientific">Ciona savignyi</name>
    <name type="common">Pacific transparent sea squirt</name>
    <dbReference type="NCBI Taxonomy" id="51511"/>
    <lineage>
        <taxon>Eukaryota</taxon>
        <taxon>Metazoa</taxon>
        <taxon>Chordata</taxon>
        <taxon>Tunicata</taxon>
        <taxon>Ascidiacea</taxon>
        <taxon>Phlebobranchia</taxon>
        <taxon>Cionidae</taxon>
        <taxon>Ciona</taxon>
    </lineage>
</organism>
<dbReference type="FunFam" id="3.40.30.10:FF:000001">
    <property type="entry name" value="Thioredoxin"/>
    <property type="match status" value="1"/>
</dbReference>
<keyword evidence="4 8" id="KW-1015">Disulfide bond</keyword>
<dbReference type="Ensembl" id="ENSCSAVT00000002512.1">
    <property type="protein sequence ID" value="ENSCSAVP00000002471.1"/>
    <property type="gene ID" value="ENSCSAVG00000001462.1"/>
</dbReference>
<dbReference type="Gene3D" id="3.40.30.10">
    <property type="entry name" value="Glutaredoxin"/>
    <property type="match status" value="1"/>
</dbReference>
<keyword evidence="11" id="KW-1185">Reference proteome</keyword>
<evidence type="ECO:0000256" key="2">
    <source>
        <dbReference type="ARBA" id="ARBA00022799"/>
    </source>
</evidence>
<feature type="active site" description="Nucleophile" evidence="7">
    <location>
        <position position="33"/>
    </location>
</feature>
<dbReference type="SUPFAM" id="SSF52833">
    <property type="entry name" value="Thioredoxin-like"/>
    <property type="match status" value="1"/>
</dbReference>
<dbReference type="FunCoup" id="H2YAX3">
    <property type="interactions" value="8"/>
</dbReference>
<dbReference type="InterPro" id="IPR013766">
    <property type="entry name" value="Thioredoxin_domain"/>
</dbReference>
<dbReference type="GO" id="GO:0015035">
    <property type="term" value="F:protein-disulfide reductase activity"/>
    <property type="evidence" value="ECO:0007669"/>
    <property type="project" value="InterPro"/>
</dbReference>